<reference evidence="1" key="2">
    <citation type="submission" date="2020-11" db="EMBL/GenBank/DDBJ databases">
        <authorList>
            <person name="McCartney M.A."/>
            <person name="Auch B."/>
            <person name="Kono T."/>
            <person name="Mallez S."/>
            <person name="Becker A."/>
            <person name="Gohl D.M."/>
            <person name="Silverstein K.A.T."/>
            <person name="Koren S."/>
            <person name="Bechman K.B."/>
            <person name="Herman A."/>
            <person name="Abrahante J.E."/>
            <person name="Garbe J."/>
        </authorList>
    </citation>
    <scope>NUCLEOTIDE SEQUENCE</scope>
    <source>
        <strain evidence="1">Duluth1</strain>
        <tissue evidence="1">Whole animal</tissue>
    </source>
</reference>
<dbReference type="AlphaFoldDB" id="A0A9D4DPZ9"/>
<proteinExistence type="predicted"/>
<sequence length="83" mass="9731">MFDTDEVDVWEPEGSRQEIDSVLSELQRTSNNNLKKIFPTEFDPKARICLRYVETTTNPAFEFICVSWHGKHRNVLNESTKKI</sequence>
<dbReference type="EMBL" id="JAIWYP010000010">
    <property type="protein sequence ID" value="KAH3752716.1"/>
    <property type="molecule type" value="Genomic_DNA"/>
</dbReference>
<reference evidence="1" key="1">
    <citation type="journal article" date="2019" name="bioRxiv">
        <title>The Genome of the Zebra Mussel, Dreissena polymorpha: A Resource for Invasive Species Research.</title>
        <authorList>
            <person name="McCartney M.A."/>
            <person name="Auch B."/>
            <person name="Kono T."/>
            <person name="Mallez S."/>
            <person name="Zhang Y."/>
            <person name="Obille A."/>
            <person name="Becker A."/>
            <person name="Abrahante J.E."/>
            <person name="Garbe J."/>
            <person name="Badalamenti J.P."/>
            <person name="Herman A."/>
            <person name="Mangelson H."/>
            <person name="Liachko I."/>
            <person name="Sullivan S."/>
            <person name="Sone E.D."/>
            <person name="Koren S."/>
            <person name="Silverstein K.A.T."/>
            <person name="Beckman K.B."/>
            <person name="Gohl D.M."/>
        </authorList>
    </citation>
    <scope>NUCLEOTIDE SEQUENCE</scope>
    <source>
        <strain evidence="1">Duluth1</strain>
        <tissue evidence="1">Whole animal</tissue>
    </source>
</reference>
<gene>
    <name evidence="1" type="ORF">DPMN_187342</name>
</gene>
<accession>A0A9D4DPZ9</accession>
<name>A0A9D4DPZ9_DREPO</name>
<comment type="caution">
    <text evidence="1">The sequence shown here is derived from an EMBL/GenBank/DDBJ whole genome shotgun (WGS) entry which is preliminary data.</text>
</comment>
<evidence type="ECO:0000313" key="2">
    <source>
        <dbReference type="Proteomes" id="UP000828390"/>
    </source>
</evidence>
<organism evidence="1 2">
    <name type="scientific">Dreissena polymorpha</name>
    <name type="common">Zebra mussel</name>
    <name type="synonym">Mytilus polymorpha</name>
    <dbReference type="NCBI Taxonomy" id="45954"/>
    <lineage>
        <taxon>Eukaryota</taxon>
        <taxon>Metazoa</taxon>
        <taxon>Spiralia</taxon>
        <taxon>Lophotrochozoa</taxon>
        <taxon>Mollusca</taxon>
        <taxon>Bivalvia</taxon>
        <taxon>Autobranchia</taxon>
        <taxon>Heteroconchia</taxon>
        <taxon>Euheterodonta</taxon>
        <taxon>Imparidentia</taxon>
        <taxon>Neoheterodontei</taxon>
        <taxon>Myida</taxon>
        <taxon>Dreissenoidea</taxon>
        <taxon>Dreissenidae</taxon>
        <taxon>Dreissena</taxon>
    </lineage>
</organism>
<keyword evidence="2" id="KW-1185">Reference proteome</keyword>
<protein>
    <submittedName>
        <fullName evidence="1">Uncharacterized protein</fullName>
    </submittedName>
</protein>
<dbReference type="Proteomes" id="UP000828390">
    <property type="component" value="Unassembled WGS sequence"/>
</dbReference>
<evidence type="ECO:0000313" key="1">
    <source>
        <dbReference type="EMBL" id="KAH3752716.1"/>
    </source>
</evidence>